<sequence>MAEELSNGQILLHDKKLVQASCFLGSSIPMEKRIEWSDSFTKPSLRADRTKLKDTSIFLVLSQNCDIACRNDQIESTIEVAVCKKIKPKDVYEGNSFVKSVRKLHFQAEENWYEANVDYILHIVKSELLEVIEKSREFSLISLTDEYAKSVPVWRSNRYMRSALPDNFNAQIEPILRDYIAKIESSASAEEEKNFSSYIRAFYVWVDSDEEKEHYAFDFFALLRDDISDEQASQVQDAIEEMAEAFAEASGYTDLCEIYSGRESTTTVAYLARFVRFNFDHLSLEQGDGDTGLSKYSVNLRSIAA</sequence>
<proteinExistence type="predicted"/>
<comment type="caution">
    <text evidence="1">The sequence shown here is derived from an EMBL/GenBank/DDBJ whole genome shotgun (WGS) entry which is preliminary data.</text>
</comment>
<dbReference type="Proteomes" id="UP000029223">
    <property type="component" value="Unassembled WGS sequence"/>
</dbReference>
<dbReference type="EMBL" id="BBMS01000079">
    <property type="protein sequence ID" value="GAL29967.1"/>
    <property type="molecule type" value="Genomic_DNA"/>
</dbReference>
<organism evidence="1 2">
    <name type="scientific">Vibrio variabilis</name>
    <dbReference type="NCBI Taxonomy" id="990271"/>
    <lineage>
        <taxon>Bacteria</taxon>
        <taxon>Pseudomonadati</taxon>
        <taxon>Pseudomonadota</taxon>
        <taxon>Gammaproteobacteria</taxon>
        <taxon>Vibrionales</taxon>
        <taxon>Vibrionaceae</taxon>
        <taxon>Vibrio</taxon>
    </lineage>
</organism>
<reference evidence="2" key="1">
    <citation type="submission" date="2014-09" db="EMBL/GenBank/DDBJ databases">
        <title>Vibrio variabilis JCM 19239. (C206) whole genome shotgun sequence.</title>
        <authorList>
            <person name="Sawabe T."/>
            <person name="Meirelles P."/>
            <person name="Nakanishi M."/>
            <person name="Sayaka M."/>
            <person name="Hattori M."/>
            <person name="Ohkuma M."/>
        </authorList>
    </citation>
    <scope>NUCLEOTIDE SEQUENCE [LARGE SCALE GENOMIC DNA]</scope>
    <source>
        <strain evidence="2">JCM 19239</strain>
    </source>
</reference>
<evidence type="ECO:0000313" key="2">
    <source>
        <dbReference type="Proteomes" id="UP000029223"/>
    </source>
</evidence>
<protein>
    <submittedName>
        <fullName evidence="1">Uncharacterized protein</fullName>
    </submittedName>
</protein>
<gene>
    <name evidence="1" type="ORF">JCM19239_7836</name>
</gene>
<name>A0ABQ0JMH1_9VIBR</name>
<accession>A0ABQ0JMH1</accession>
<evidence type="ECO:0000313" key="1">
    <source>
        <dbReference type="EMBL" id="GAL29967.1"/>
    </source>
</evidence>
<keyword evidence="2" id="KW-1185">Reference proteome</keyword>